<gene>
    <name evidence="2" type="ordered locus">Halhy_3088</name>
</gene>
<dbReference type="EMBL" id="CP002691">
    <property type="protein sequence ID" value="AEE50951.1"/>
    <property type="molecule type" value="Genomic_DNA"/>
</dbReference>
<evidence type="ECO:0000256" key="1">
    <source>
        <dbReference type="SAM" id="SignalP"/>
    </source>
</evidence>
<name>F4KPL3_HALH1</name>
<dbReference type="KEGG" id="hhy:Halhy_3088"/>
<feature type="chain" id="PRO_5003316896" description="DUF3078 domain-containing protein" evidence="1">
    <location>
        <begin position="22"/>
        <end position="342"/>
    </location>
</feature>
<feature type="signal peptide" evidence="1">
    <location>
        <begin position="1"/>
        <end position="21"/>
    </location>
</feature>
<reference evidence="2 3" key="1">
    <citation type="journal article" date="2011" name="Stand. Genomic Sci.">
        <title>Complete genome sequence of Haliscomenobacter hydrossis type strain (O).</title>
        <authorList>
            <consortium name="US DOE Joint Genome Institute (JGI-PGF)"/>
            <person name="Daligault H."/>
            <person name="Lapidus A."/>
            <person name="Zeytun A."/>
            <person name="Nolan M."/>
            <person name="Lucas S."/>
            <person name="Del Rio T.G."/>
            <person name="Tice H."/>
            <person name="Cheng J.F."/>
            <person name="Tapia R."/>
            <person name="Han C."/>
            <person name="Goodwin L."/>
            <person name="Pitluck S."/>
            <person name="Liolios K."/>
            <person name="Pagani I."/>
            <person name="Ivanova N."/>
            <person name="Huntemann M."/>
            <person name="Mavromatis K."/>
            <person name="Mikhailova N."/>
            <person name="Pati A."/>
            <person name="Chen A."/>
            <person name="Palaniappan K."/>
            <person name="Land M."/>
            <person name="Hauser L."/>
            <person name="Brambilla E.M."/>
            <person name="Rohde M."/>
            <person name="Verbarg S."/>
            <person name="Goker M."/>
            <person name="Bristow J."/>
            <person name="Eisen J.A."/>
            <person name="Markowitz V."/>
            <person name="Hugenholtz P."/>
            <person name="Kyrpides N.C."/>
            <person name="Klenk H.P."/>
            <person name="Woyke T."/>
        </authorList>
    </citation>
    <scope>NUCLEOTIDE SEQUENCE [LARGE SCALE GENOMIC DNA]</scope>
    <source>
        <strain evidence="3">ATCC 27775 / DSM 1100 / LMG 10767 / O</strain>
    </source>
</reference>
<dbReference type="STRING" id="760192.Halhy_3088"/>
<dbReference type="Pfam" id="PF11276">
    <property type="entry name" value="DUF3078"/>
    <property type="match status" value="1"/>
</dbReference>
<dbReference type="HOGENOM" id="CLU_057100_1_1_10"/>
<dbReference type="AlphaFoldDB" id="F4KPL3"/>
<proteinExistence type="predicted"/>
<dbReference type="RefSeq" id="WP_013765494.1">
    <property type="nucleotide sequence ID" value="NC_015510.1"/>
</dbReference>
<dbReference type="InterPro" id="IPR021428">
    <property type="entry name" value="DUF3078"/>
</dbReference>
<sequence length="342" mass="37610">MKRLFYPLLLLFILFSGSCFGQEVAKDTSYWKRGAGFALAFDQLLNINPRQGAAQDRLGFGGGINAFGNYQKGRIAWGNLGQWNFGVQRLGIGVVRIGNTAANVPFQKSLDEFVVSSKIGYKTSNDSKVFYAADFNFLSQLTPTYQGGNSFPGLFLNNVQGSSLLARFFSPAIINLALGIDYKPSPKFSLFYSPLGAKWVIVASDAIALRGVHGNPVTKSAQGVITSAKNVDAQLGSQLRAVYTSKFLDDKLAYTSNLLLFSNYLNNPQNVDVDWRNSLSWTLFKNFQLGLLVNFFYDDDMSMFTSDFNAINGIEVGSDGSPITGPRLSVTQQLLLKYAITF</sequence>
<protein>
    <recommendedName>
        <fullName evidence="4">DUF3078 domain-containing protein</fullName>
    </recommendedName>
</protein>
<evidence type="ECO:0000313" key="3">
    <source>
        <dbReference type="Proteomes" id="UP000008461"/>
    </source>
</evidence>
<dbReference type="OrthoDB" id="1495718at2"/>
<organism evidence="2 3">
    <name type="scientific">Haliscomenobacter hydrossis (strain ATCC 27775 / DSM 1100 / LMG 10767 / O)</name>
    <dbReference type="NCBI Taxonomy" id="760192"/>
    <lineage>
        <taxon>Bacteria</taxon>
        <taxon>Pseudomonadati</taxon>
        <taxon>Bacteroidota</taxon>
        <taxon>Saprospiria</taxon>
        <taxon>Saprospirales</taxon>
        <taxon>Haliscomenobacteraceae</taxon>
        <taxon>Haliscomenobacter</taxon>
    </lineage>
</organism>
<keyword evidence="1" id="KW-0732">Signal</keyword>
<accession>F4KPL3</accession>
<evidence type="ECO:0000313" key="2">
    <source>
        <dbReference type="EMBL" id="AEE50951.1"/>
    </source>
</evidence>
<keyword evidence="3" id="KW-1185">Reference proteome</keyword>
<dbReference type="eggNOG" id="COG3137">
    <property type="taxonomic scope" value="Bacteria"/>
</dbReference>
<evidence type="ECO:0008006" key="4">
    <source>
        <dbReference type="Google" id="ProtNLM"/>
    </source>
</evidence>
<dbReference type="Proteomes" id="UP000008461">
    <property type="component" value="Chromosome"/>
</dbReference>
<dbReference type="PROSITE" id="PS51257">
    <property type="entry name" value="PROKAR_LIPOPROTEIN"/>
    <property type="match status" value="1"/>
</dbReference>
<reference key="2">
    <citation type="submission" date="2011-04" db="EMBL/GenBank/DDBJ databases">
        <title>Complete sequence of chromosome of Haliscomenobacter hydrossis DSM 1100.</title>
        <authorList>
            <consortium name="US DOE Joint Genome Institute (JGI-PGF)"/>
            <person name="Lucas S."/>
            <person name="Han J."/>
            <person name="Lapidus A."/>
            <person name="Bruce D."/>
            <person name="Goodwin L."/>
            <person name="Pitluck S."/>
            <person name="Peters L."/>
            <person name="Kyrpides N."/>
            <person name="Mavromatis K."/>
            <person name="Ivanova N."/>
            <person name="Ovchinnikova G."/>
            <person name="Pagani I."/>
            <person name="Daligault H."/>
            <person name="Detter J.C."/>
            <person name="Han C."/>
            <person name="Land M."/>
            <person name="Hauser L."/>
            <person name="Markowitz V."/>
            <person name="Cheng J.-F."/>
            <person name="Hugenholtz P."/>
            <person name="Woyke T."/>
            <person name="Wu D."/>
            <person name="Verbarg S."/>
            <person name="Frueling A."/>
            <person name="Brambilla E."/>
            <person name="Klenk H.-P."/>
            <person name="Eisen J.A."/>
        </authorList>
    </citation>
    <scope>NUCLEOTIDE SEQUENCE</scope>
    <source>
        <strain>DSM 1100</strain>
    </source>
</reference>